<evidence type="ECO:0000256" key="5">
    <source>
        <dbReference type="ARBA" id="ARBA00023012"/>
    </source>
</evidence>
<dbReference type="AlphaFoldDB" id="A0AAE6WZ62"/>
<dbReference type="Proteomes" id="UP000501122">
    <property type="component" value="Chromosome"/>
</dbReference>
<evidence type="ECO:0000259" key="7">
    <source>
        <dbReference type="Pfam" id="PF07730"/>
    </source>
</evidence>
<dbReference type="CDD" id="cd16917">
    <property type="entry name" value="HATPase_UhpB-NarQ-NarX-like"/>
    <property type="match status" value="1"/>
</dbReference>
<keyword evidence="6" id="KW-0812">Transmembrane</keyword>
<gene>
    <name evidence="8" type="ORF">GTN30_02280</name>
</gene>
<accession>A0AAE6WZ62</accession>
<feature type="domain" description="Signal transduction histidine kinase subgroup 3 dimerisation and phosphoacceptor" evidence="7">
    <location>
        <begin position="172"/>
        <end position="235"/>
    </location>
</feature>
<dbReference type="InterPro" id="IPR011712">
    <property type="entry name" value="Sig_transdc_His_kin_sub3_dim/P"/>
</dbReference>
<evidence type="ECO:0000313" key="9">
    <source>
        <dbReference type="Proteomes" id="UP000501122"/>
    </source>
</evidence>
<keyword evidence="6" id="KW-1133">Transmembrane helix</keyword>
<protein>
    <recommendedName>
        <fullName evidence="2">histidine kinase</fullName>
        <ecNumber evidence="2">2.7.13.3</ecNumber>
    </recommendedName>
</protein>
<evidence type="ECO:0000256" key="6">
    <source>
        <dbReference type="SAM" id="Phobius"/>
    </source>
</evidence>
<evidence type="ECO:0000256" key="1">
    <source>
        <dbReference type="ARBA" id="ARBA00000085"/>
    </source>
</evidence>
<keyword evidence="4" id="KW-0418">Kinase</keyword>
<dbReference type="RefSeq" id="WP_164953013.1">
    <property type="nucleotide sequence ID" value="NZ_CP047363.1"/>
</dbReference>
<sequence length="350" mass="40109">MKRLLDNITYYGTALIFIIVPMILSFEVQDKLTFVCIWICIAIYIFSVFSFNKVPSKFSFILWCILILSILYFSIVINFGTIMFFMFPASLLTYQLRKELKSLYGYVLLSGVTVSVIRGIIIFKSEWYMIIAISLFLIFMIISMDMNGKRIKMKEELNKKNEELAYLSGEIERNRISQDLHDSLGHVFSTLSVKAELASKLLDISTDSAKKELVEIHELSKASLFKVRDIINNIQNINMEQEIMNLKELLDNSNIALETNIKCMLNPEVEYQVIMIIRELINNVIKHSNASYVNLNLTGEDDIFFLTIIDDGIGLQSDTHLKSISERAEQLDGSVSIETVEKGTLITIKN</sequence>
<feature type="transmembrane region" description="Helical" evidence="6">
    <location>
        <begin position="58"/>
        <end position="75"/>
    </location>
</feature>
<dbReference type="Gene3D" id="3.30.565.10">
    <property type="entry name" value="Histidine kinase-like ATPase, C-terminal domain"/>
    <property type="match status" value="1"/>
</dbReference>
<evidence type="ECO:0000256" key="2">
    <source>
        <dbReference type="ARBA" id="ARBA00012438"/>
    </source>
</evidence>
<dbReference type="InterPro" id="IPR050482">
    <property type="entry name" value="Sensor_HK_TwoCompSys"/>
</dbReference>
<evidence type="ECO:0000313" key="8">
    <source>
        <dbReference type="EMBL" id="QIH77494.1"/>
    </source>
</evidence>
<dbReference type="Pfam" id="PF07730">
    <property type="entry name" value="HisKA_3"/>
    <property type="match status" value="1"/>
</dbReference>
<evidence type="ECO:0000256" key="4">
    <source>
        <dbReference type="ARBA" id="ARBA00022777"/>
    </source>
</evidence>
<dbReference type="SUPFAM" id="SSF55874">
    <property type="entry name" value="ATPase domain of HSP90 chaperone/DNA topoisomerase II/histidine kinase"/>
    <property type="match status" value="1"/>
</dbReference>
<feature type="transmembrane region" description="Helical" evidence="6">
    <location>
        <begin position="127"/>
        <end position="144"/>
    </location>
</feature>
<keyword evidence="3" id="KW-0808">Transferase</keyword>
<dbReference type="PANTHER" id="PTHR24421:SF63">
    <property type="entry name" value="SENSOR HISTIDINE KINASE DESK"/>
    <property type="match status" value="1"/>
</dbReference>
<feature type="transmembrane region" description="Helical" evidence="6">
    <location>
        <begin position="32"/>
        <end position="51"/>
    </location>
</feature>
<dbReference type="Gene3D" id="1.20.5.1930">
    <property type="match status" value="1"/>
</dbReference>
<comment type="catalytic activity">
    <reaction evidence="1">
        <text>ATP + protein L-histidine = ADP + protein N-phospho-L-histidine.</text>
        <dbReference type="EC" id="2.7.13.3"/>
    </reaction>
</comment>
<dbReference type="GO" id="GO:0000155">
    <property type="term" value="F:phosphorelay sensor kinase activity"/>
    <property type="evidence" value="ECO:0007669"/>
    <property type="project" value="InterPro"/>
</dbReference>
<keyword evidence="6" id="KW-0472">Membrane</keyword>
<name>A0AAE6WZ62_9STAP</name>
<dbReference type="EC" id="2.7.13.3" evidence="2"/>
<evidence type="ECO:0000256" key="3">
    <source>
        <dbReference type="ARBA" id="ARBA00022679"/>
    </source>
</evidence>
<dbReference type="InterPro" id="IPR036890">
    <property type="entry name" value="HATPase_C_sf"/>
</dbReference>
<dbReference type="GO" id="GO:0016020">
    <property type="term" value="C:membrane"/>
    <property type="evidence" value="ECO:0007669"/>
    <property type="project" value="InterPro"/>
</dbReference>
<dbReference type="GO" id="GO:0046983">
    <property type="term" value="F:protein dimerization activity"/>
    <property type="evidence" value="ECO:0007669"/>
    <property type="project" value="InterPro"/>
</dbReference>
<proteinExistence type="predicted"/>
<feature type="transmembrane region" description="Helical" evidence="6">
    <location>
        <begin position="103"/>
        <end position="121"/>
    </location>
</feature>
<organism evidence="8 9">
    <name type="scientific">Macrococcoides canis</name>
    <dbReference type="NCBI Taxonomy" id="1855823"/>
    <lineage>
        <taxon>Bacteria</taxon>
        <taxon>Bacillati</taxon>
        <taxon>Bacillota</taxon>
        <taxon>Bacilli</taxon>
        <taxon>Bacillales</taxon>
        <taxon>Staphylococcaceae</taxon>
        <taxon>Macrococcoides</taxon>
    </lineage>
</organism>
<dbReference type="EMBL" id="CP047363">
    <property type="protein sequence ID" value="QIH77494.1"/>
    <property type="molecule type" value="Genomic_DNA"/>
</dbReference>
<feature type="transmembrane region" description="Helical" evidence="6">
    <location>
        <begin position="7"/>
        <end position="26"/>
    </location>
</feature>
<keyword evidence="5" id="KW-0902">Two-component regulatory system</keyword>
<reference evidence="8" key="1">
    <citation type="journal article" date="2020" name="Antimicrob. Agents Chemother.">
        <title>The novel macrolide resistance genes mef(D), msr(F) and msr(H) are present on resistance islands in Macrococcus canis, Macrococcus caseolyticus and Staphylococcus aureus.</title>
        <authorList>
            <person name="Schwendener S."/>
            <person name="Dona V."/>
            <person name="Perreten V."/>
        </authorList>
    </citation>
    <scope>NUCLEOTIDE SEQUENCE</scope>
    <source>
        <strain evidence="8">Epi0076A</strain>
    </source>
</reference>
<dbReference type="PANTHER" id="PTHR24421">
    <property type="entry name" value="NITRATE/NITRITE SENSOR PROTEIN NARX-RELATED"/>
    <property type="match status" value="1"/>
</dbReference>